<keyword evidence="7" id="KW-0482">Metalloprotease</keyword>
<name>A0AAD7XWA3_9FUNG</name>
<feature type="domain" description="Peptidase M13 C-terminal" evidence="8">
    <location>
        <begin position="550"/>
        <end position="765"/>
    </location>
</feature>
<evidence type="ECO:0000313" key="10">
    <source>
        <dbReference type="EMBL" id="KAJ8652432.1"/>
    </source>
</evidence>
<comment type="cofactor">
    <cofactor evidence="1">
        <name>Zn(2+)</name>
        <dbReference type="ChEBI" id="CHEBI:29105"/>
    </cofactor>
</comment>
<dbReference type="InterPro" id="IPR042089">
    <property type="entry name" value="Peptidase_M13_dom_2"/>
</dbReference>
<comment type="similarity">
    <text evidence="2">Belongs to the peptidase M13 family.</text>
</comment>
<dbReference type="GO" id="GO:0004222">
    <property type="term" value="F:metalloendopeptidase activity"/>
    <property type="evidence" value="ECO:0007669"/>
    <property type="project" value="InterPro"/>
</dbReference>
<protein>
    <recommendedName>
        <fullName evidence="12">Endothelin-converting enzyme 1</fullName>
    </recommendedName>
</protein>
<gene>
    <name evidence="10" type="ORF">O0I10_011899</name>
</gene>
<evidence type="ECO:0000256" key="7">
    <source>
        <dbReference type="ARBA" id="ARBA00023049"/>
    </source>
</evidence>
<dbReference type="Proteomes" id="UP001234581">
    <property type="component" value="Unassembled WGS sequence"/>
</dbReference>
<evidence type="ECO:0000259" key="8">
    <source>
        <dbReference type="Pfam" id="PF01431"/>
    </source>
</evidence>
<evidence type="ECO:0008006" key="12">
    <source>
        <dbReference type="Google" id="ProtNLM"/>
    </source>
</evidence>
<evidence type="ECO:0000256" key="3">
    <source>
        <dbReference type="ARBA" id="ARBA00022670"/>
    </source>
</evidence>
<dbReference type="PROSITE" id="PS51885">
    <property type="entry name" value="NEPRILYSIN"/>
    <property type="match status" value="1"/>
</dbReference>
<dbReference type="GeneID" id="83219296"/>
<dbReference type="SUPFAM" id="SSF55486">
    <property type="entry name" value="Metalloproteases ('zincins'), catalytic domain"/>
    <property type="match status" value="1"/>
</dbReference>
<sequence>MLRSTLNASQIPECTTNTCIQLGQSLSDYINYDVDPCNDFYQYACGNWIKHASIPDGRVERSTFGDINQQNSLIIQGILEQSYEDLLQQDMTAGQFTSTIEDRDMDKTMFETMQRFYHSCMDTDTLNERGPSPIYDQLSKLAKSMPSGDEEAASGTMRFIKQDKDDSFVSSPSPLRLKFLTDLVIQAAEEGTSPLITFDVVPNDASPKEYAIVISQPGLTLGSKRYYTQPERLAAYQEGLVDFVTRVLSPDKQLWIDKAHQVDLQLHENREQTIAMVQRAVDVETKIASMATEAEDLMDPMKRHNPMTLEALTTKYPIIAWQQYLRHFIPGDVDVPEKVIVYAPSYLEQLVAWITQDDQVSDEALKDYFLLHLMFRWIAALDTETQKLLQKVYGKVKTGNSNLRSREEICVARTNIGFGHLVGRYFVMKSFGGDDKRAHFDDLVTNIHNTWIKSVTALEWLDESTRKEALDKLGTLRHFLGYNTISPDIRSPSSLHAHYRTLHDAIHDNNNDFYADELAIARFLQGQRWVKVGKPADQNDWRIVYPHTGNAFQIRPLNAIVIPAGILQHPVYDANALASINYGTIGVLIGHELTHAFDDTGRLFDSHGQLQQWWTNHTAKMFDEKAKCFIDQYNQFKVIGPNDEEANVNGKLTLCENVADNGGLAAAYKSLQGVWADEALTKNELDGYIKLPHSELTPEQLFFFGAARTWCAKSQPQYALHRAYTDAHAPPEVRVNAAMQNFPPFAEAFQCPVGSPMNPKKKCTIW</sequence>
<dbReference type="InterPro" id="IPR008753">
    <property type="entry name" value="Peptidase_M13_N"/>
</dbReference>
<evidence type="ECO:0000313" key="11">
    <source>
        <dbReference type="Proteomes" id="UP001234581"/>
    </source>
</evidence>
<dbReference type="Gene3D" id="1.10.1380.10">
    <property type="entry name" value="Neutral endopeptidase , domain2"/>
    <property type="match status" value="1"/>
</dbReference>
<keyword evidence="4" id="KW-0479">Metal-binding</keyword>
<dbReference type="InterPro" id="IPR024079">
    <property type="entry name" value="MetalloPept_cat_dom_sf"/>
</dbReference>
<dbReference type="InterPro" id="IPR000718">
    <property type="entry name" value="Peptidase_M13"/>
</dbReference>
<evidence type="ECO:0000256" key="1">
    <source>
        <dbReference type="ARBA" id="ARBA00001947"/>
    </source>
</evidence>
<comment type="caution">
    <text evidence="10">The sequence shown here is derived from an EMBL/GenBank/DDBJ whole genome shotgun (WGS) entry which is preliminary data.</text>
</comment>
<proteinExistence type="inferred from homology"/>
<feature type="domain" description="Peptidase M13 N-terminal" evidence="9">
    <location>
        <begin position="36"/>
        <end position="482"/>
    </location>
</feature>
<dbReference type="Pfam" id="PF01431">
    <property type="entry name" value="Peptidase_M13"/>
    <property type="match status" value="1"/>
</dbReference>
<dbReference type="PANTHER" id="PTHR11733">
    <property type="entry name" value="ZINC METALLOPROTEASE FAMILY M13 NEPRILYSIN-RELATED"/>
    <property type="match status" value="1"/>
</dbReference>
<reference evidence="10 11" key="1">
    <citation type="submission" date="2023-03" db="EMBL/GenBank/DDBJ databases">
        <title>Genome sequence of Lichtheimia ornata CBS 291.66.</title>
        <authorList>
            <person name="Mohabir J.T."/>
            <person name="Shea T.P."/>
            <person name="Kurbessoian T."/>
            <person name="Berby B."/>
            <person name="Fontaine J."/>
            <person name="Livny J."/>
            <person name="Gnirke A."/>
            <person name="Stajich J.E."/>
            <person name="Cuomo C.A."/>
        </authorList>
    </citation>
    <scope>NUCLEOTIDE SEQUENCE [LARGE SCALE GENOMIC DNA]</scope>
    <source>
        <strain evidence="10">CBS 291.66</strain>
    </source>
</reference>
<evidence type="ECO:0000259" key="9">
    <source>
        <dbReference type="Pfam" id="PF05649"/>
    </source>
</evidence>
<evidence type="ECO:0000256" key="6">
    <source>
        <dbReference type="ARBA" id="ARBA00022833"/>
    </source>
</evidence>
<keyword evidence="6" id="KW-0862">Zinc</keyword>
<dbReference type="GO" id="GO:0046872">
    <property type="term" value="F:metal ion binding"/>
    <property type="evidence" value="ECO:0007669"/>
    <property type="project" value="UniProtKB-KW"/>
</dbReference>
<evidence type="ECO:0000256" key="5">
    <source>
        <dbReference type="ARBA" id="ARBA00022801"/>
    </source>
</evidence>
<dbReference type="GO" id="GO:0005886">
    <property type="term" value="C:plasma membrane"/>
    <property type="evidence" value="ECO:0007669"/>
    <property type="project" value="TreeGrafter"/>
</dbReference>
<dbReference type="Pfam" id="PF05649">
    <property type="entry name" value="Peptidase_M13_N"/>
    <property type="match status" value="1"/>
</dbReference>
<keyword evidence="11" id="KW-1185">Reference proteome</keyword>
<dbReference type="AlphaFoldDB" id="A0AAD7XWA3"/>
<dbReference type="GO" id="GO:0016485">
    <property type="term" value="P:protein processing"/>
    <property type="evidence" value="ECO:0007669"/>
    <property type="project" value="TreeGrafter"/>
</dbReference>
<accession>A0AAD7XWA3</accession>
<dbReference type="RefSeq" id="XP_058337346.1">
    <property type="nucleotide sequence ID" value="XM_058491858.1"/>
</dbReference>
<evidence type="ECO:0000256" key="4">
    <source>
        <dbReference type="ARBA" id="ARBA00022723"/>
    </source>
</evidence>
<dbReference type="PANTHER" id="PTHR11733:SF167">
    <property type="entry name" value="FI17812P1-RELATED"/>
    <property type="match status" value="1"/>
</dbReference>
<evidence type="ECO:0000256" key="2">
    <source>
        <dbReference type="ARBA" id="ARBA00007357"/>
    </source>
</evidence>
<dbReference type="EMBL" id="JARTCD010000104">
    <property type="protein sequence ID" value="KAJ8652432.1"/>
    <property type="molecule type" value="Genomic_DNA"/>
</dbReference>
<dbReference type="Gene3D" id="3.40.390.10">
    <property type="entry name" value="Collagenase (Catalytic Domain)"/>
    <property type="match status" value="1"/>
</dbReference>
<dbReference type="CDD" id="cd08662">
    <property type="entry name" value="M13"/>
    <property type="match status" value="1"/>
</dbReference>
<keyword evidence="5" id="KW-0378">Hydrolase</keyword>
<dbReference type="PRINTS" id="PR00786">
    <property type="entry name" value="NEPRILYSIN"/>
</dbReference>
<dbReference type="InterPro" id="IPR018497">
    <property type="entry name" value="Peptidase_M13_C"/>
</dbReference>
<organism evidence="10 11">
    <name type="scientific">Lichtheimia ornata</name>
    <dbReference type="NCBI Taxonomy" id="688661"/>
    <lineage>
        <taxon>Eukaryota</taxon>
        <taxon>Fungi</taxon>
        <taxon>Fungi incertae sedis</taxon>
        <taxon>Mucoromycota</taxon>
        <taxon>Mucoromycotina</taxon>
        <taxon>Mucoromycetes</taxon>
        <taxon>Mucorales</taxon>
        <taxon>Lichtheimiaceae</taxon>
        <taxon>Lichtheimia</taxon>
    </lineage>
</organism>
<keyword evidence="3" id="KW-0645">Protease</keyword>